<accession>A0ABM6TWZ0</accession>
<evidence type="ECO:0000313" key="2">
    <source>
        <dbReference type="Proteomes" id="UP000240258"/>
    </source>
</evidence>
<proteinExistence type="predicted"/>
<protein>
    <recommendedName>
        <fullName evidence="3">Lipoprotein</fullName>
    </recommendedName>
</protein>
<dbReference type="RefSeq" id="WP_005884478.1">
    <property type="nucleotide sequence ID" value="NZ_CP028102.1"/>
</dbReference>
<dbReference type="EMBL" id="CP028102">
    <property type="protein sequence ID" value="AVQ18883.1"/>
    <property type="molecule type" value="Genomic_DNA"/>
</dbReference>
<dbReference type="Proteomes" id="UP000240258">
    <property type="component" value="Chromosome"/>
</dbReference>
<evidence type="ECO:0000313" key="1">
    <source>
        <dbReference type="EMBL" id="AVQ18883.1"/>
    </source>
</evidence>
<evidence type="ECO:0008006" key="3">
    <source>
        <dbReference type="Google" id="ProtNLM"/>
    </source>
</evidence>
<name>A0ABM6TWZ0_FUSMR</name>
<reference evidence="2" key="1">
    <citation type="journal article" date="2018" name="MSphere">
        <title>Fusobacterium Genomics Using MinION and Illumina Sequencing Enables Genome Completion and Correction.</title>
        <authorList>
            <person name="Todd S.M."/>
            <person name="Settlage R.E."/>
            <person name="Lahmers K.K."/>
            <person name="Slade D.J."/>
        </authorList>
    </citation>
    <scope>NUCLEOTIDE SEQUENCE [LARGE SCALE GENOMIC DNA]</scope>
    <source>
        <strain evidence="2">ATCC 9817</strain>
    </source>
</reference>
<dbReference type="GeneID" id="62763299"/>
<keyword evidence="2" id="KW-1185">Reference proteome</keyword>
<organism evidence="1 2">
    <name type="scientific">Fusobacterium mortiferum ATCC 9817</name>
    <dbReference type="NCBI Taxonomy" id="469616"/>
    <lineage>
        <taxon>Bacteria</taxon>
        <taxon>Fusobacteriati</taxon>
        <taxon>Fusobacteriota</taxon>
        <taxon>Fusobacteriia</taxon>
        <taxon>Fusobacteriales</taxon>
        <taxon>Fusobacteriaceae</taxon>
        <taxon>Fusobacterium</taxon>
    </lineage>
</organism>
<dbReference type="PROSITE" id="PS51257">
    <property type="entry name" value="PROKAR_LIPOPROTEIN"/>
    <property type="match status" value="1"/>
</dbReference>
<gene>
    <name evidence="1" type="ORF">C4N19_07160</name>
</gene>
<sequence length="390" mass="45544">MKKIALFIWFICLLLGCGDEERKSQVPDTKIVIPYDYYQERANSVKLQGIVSLNLFENNLPTEEQLKNIAEDLIMKNPDYENYFFTFKFPFTQKRPEKDANNFQLYYNINKLGKNDFEIQALYPQMKYYNLTLSKNIIGKLGINQISNITPIKVGTSLNEIFSKLGNPSEKKDNTYIYYIVNNRNQTFGTLYLEENDSKISNVAFYSNNLNFDENQLSQIEKYIVGDISLSDLKIKEIDDIYPFSISIKQFPERLNYSRLSMGDIDNVDYLEKVNKTTVDFIIPAKQKNYVKYTFDIKSQNLSKVTIVSEDNTDENYEKFLSDMSRAFLVLDPECNFLRINSTILSKLNFLYDNFVNSKNYKASILMGKYKIDLQKNKAKVILNISENKD</sequence>